<dbReference type="PANTHER" id="PTHR35525:SF3">
    <property type="entry name" value="BLL6575 PROTEIN"/>
    <property type="match status" value="1"/>
</dbReference>
<reference evidence="3" key="1">
    <citation type="submission" date="2016-06" db="EMBL/GenBank/DDBJ databases">
        <title>NZP2037 Pacbio-Illumina hybrid assembly.</title>
        <authorList>
            <person name="Ramsay J.P."/>
        </authorList>
    </citation>
    <scope>NUCLEOTIDE SEQUENCE [LARGE SCALE GENOMIC DNA]</scope>
    <source>
        <strain evidence="3">R7ANS::ICEMlSym2042</strain>
    </source>
</reference>
<dbReference type="OrthoDB" id="9808437at2"/>
<organism evidence="2 3">
    <name type="scientific">Rhizobium loti</name>
    <name type="common">Mesorhizobium loti</name>
    <dbReference type="NCBI Taxonomy" id="381"/>
    <lineage>
        <taxon>Bacteria</taxon>
        <taxon>Pseudomonadati</taxon>
        <taxon>Pseudomonadota</taxon>
        <taxon>Alphaproteobacteria</taxon>
        <taxon>Hyphomicrobiales</taxon>
        <taxon>Phyllobacteriaceae</taxon>
        <taxon>Mesorhizobium</taxon>
    </lineage>
</organism>
<feature type="domain" description="Zinc finger CGNR" evidence="1">
    <location>
        <begin position="152"/>
        <end position="193"/>
    </location>
</feature>
<dbReference type="PANTHER" id="PTHR35525">
    <property type="entry name" value="BLL6575 PROTEIN"/>
    <property type="match status" value="1"/>
</dbReference>
<evidence type="ECO:0000259" key="1">
    <source>
        <dbReference type="Pfam" id="PF11706"/>
    </source>
</evidence>
<dbReference type="Pfam" id="PF11706">
    <property type="entry name" value="zf-CGNR"/>
    <property type="match status" value="1"/>
</dbReference>
<evidence type="ECO:0000313" key="2">
    <source>
        <dbReference type="EMBL" id="OBP82407.1"/>
    </source>
</evidence>
<dbReference type="GeneID" id="66680629"/>
<dbReference type="InterPro" id="IPR010852">
    <property type="entry name" value="ABATE"/>
</dbReference>
<protein>
    <recommendedName>
        <fullName evidence="1">Zinc finger CGNR domain-containing protein</fullName>
    </recommendedName>
</protein>
<name>A0A1A5K2X3_RHILI</name>
<dbReference type="Proteomes" id="UP000093748">
    <property type="component" value="Unassembled WGS sequence"/>
</dbReference>
<evidence type="ECO:0000313" key="3">
    <source>
        <dbReference type="Proteomes" id="UP000093748"/>
    </source>
</evidence>
<dbReference type="RefSeq" id="WP_032932685.1">
    <property type="nucleotide sequence ID" value="NZ_LZTH01000023.1"/>
</dbReference>
<gene>
    <name evidence="2" type="ORF">BAE39_02240</name>
</gene>
<dbReference type="InterPro" id="IPR021005">
    <property type="entry name" value="Znf_CGNR"/>
</dbReference>
<accession>A0A1A5K2X3</accession>
<comment type="caution">
    <text evidence="2">The sequence shown here is derived from an EMBL/GenBank/DDBJ whole genome shotgun (WGS) entry which is preliminary data.</text>
</comment>
<dbReference type="AlphaFoldDB" id="A0A1A5K2X3"/>
<sequence length="203" mass="22252">MTVAWTPHRFTGGLLALDTANTVVLRGDPDRTFDRFDDPAEIVRFADAASGFRAAELGDRRLTVSSPTAIAPVVLSIRETTDRLFRGAVSKGAVATADLPDFLRACAEGLARSRTEVGAPGRPFGDPLVPIPFEAALAVSALSLLRDDTVARLRICPNCTWLFVDRSRNSSRLWCDMAVCGNRQKASRHYRRRRMAAHEVKDA</sequence>
<dbReference type="EMBL" id="LZTJ01000001">
    <property type="protein sequence ID" value="OBP82407.1"/>
    <property type="molecule type" value="Genomic_DNA"/>
</dbReference>
<proteinExistence type="predicted"/>
<dbReference type="Gene3D" id="1.10.3300.10">
    <property type="entry name" value="Jann2411-like domain"/>
    <property type="match status" value="1"/>
</dbReference>
<dbReference type="InterPro" id="IPR023286">
    <property type="entry name" value="ABATE_dom_sf"/>
</dbReference>
<dbReference type="SUPFAM" id="SSF160904">
    <property type="entry name" value="Jann2411-like"/>
    <property type="match status" value="1"/>
</dbReference>